<proteinExistence type="predicted"/>
<name>A0AC35EVH0_9BILA</name>
<dbReference type="Proteomes" id="UP000887580">
    <property type="component" value="Unplaced"/>
</dbReference>
<reference evidence="2" key="1">
    <citation type="submission" date="2022-11" db="UniProtKB">
        <authorList>
            <consortium name="WormBaseParasite"/>
        </authorList>
    </citation>
    <scope>IDENTIFICATION</scope>
</reference>
<organism evidence="1 2">
    <name type="scientific">Panagrolaimus sp. PS1159</name>
    <dbReference type="NCBI Taxonomy" id="55785"/>
    <lineage>
        <taxon>Eukaryota</taxon>
        <taxon>Metazoa</taxon>
        <taxon>Ecdysozoa</taxon>
        <taxon>Nematoda</taxon>
        <taxon>Chromadorea</taxon>
        <taxon>Rhabditida</taxon>
        <taxon>Tylenchina</taxon>
        <taxon>Panagrolaimomorpha</taxon>
        <taxon>Panagrolaimoidea</taxon>
        <taxon>Panagrolaimidae</taxon>
        <taxon>Panagrolaimus</taxon>
    </lineage>
</organism>
<dbReference type="WBParaSite" id="PS1159_v2.g1042.t1">
    <property type="protein sequence ID" value="PS1159_v2.g1042.t1"/>
    <property type="gene ID" value="PS1159_v2.g1042"/>
</dbReference>
<accession>A0AC35EVH0</accession>
<evidence type="ECO:0000313" key="2">
    <source>
        <dbReference type="WBParaSite" id="PS1159_v2.g1042.t1"/>
    </source>
</evidence>
<sequence length="797" mass="90515">MSTDSGSDSSAEDRRPLASGRRRKSAINYGKIVEDMSITDFSSLEIYNVDDDDLSLRYAAANSRLPFDRLSAEELIFFADIVQSKASKNLYLYLRNRCLQIWHMGPQVQLTYEAFKDQIKSPLNSDLNLLQRVHAFLERHCYINYGLFHVTVRKSPTIRRKIIVIGAGYAGLMAALQLRFFGFDVVLLEGRPRTGGRVMTYRFDNKQGVKGCGDLGGMIVMGIVGNPIMTIVQQSPIRLVQLSQQSVIYERNGERIPIEKDHHIQQAFDCLLDTCSYISKELKINSLNGKPLSLGSTIDLICNQMELRVQHRRVTYWTSLHSLADRQRRLLDECFILGNDIKRLQGEIDKAIKNKEDFLFEVDINKIQNLQELNRLLELRCYRRDLKIAIEKFKTKAAEIDTQRMHYKELLRAEPCQVYMNAHDKTIVNFHKANLEYANGCPLHKVSLEYWDADDEWDLDGSHFMVKGGYGKVTNVISDAIKDITKKSHLVTNIEIIDGGVKVKGIQEGLPDKPEFEEKAAAVICTLPLGVLKCSLENPAAKDNLRVTFTPPLPKWKTKAIENMGFGSLNKAVLFFEKPFWGPQEDIFSRLSETTEARGECFQFFAVPKEPVLIALISGTAANIGDGPENDRLLKNRTMLFLRSTFPNCPVEPIEFIVTRWHRDKFARGCYSYVSVDAQDRDHEVLGEPICDAQGTPRIFFGGEHTICRWPSTVHGAMLSGMREATRVADTFYGTLPIVAHEELISKVKIESMNGVKRGEDEDVKIEEESDIDFDISDDDRMVGETIDEKEAEKLLA</sequence>
<protein>
    <submittedName>
        <fullName evidence="2">Lysine-specific histone demethylase</fullName>
    </submittedName>
</protein>
<evidence type="ECO:0000313" key="1">
    <source>
        <dbReference type="Proteomes" id="UP000887580"/>
    </source>
</evidence>